<dbReference type="SUPFAM" id="SSF49299">
    <property type="entry name" value="PKD domain"/>
    <property type="match status" value="1"/>
</dbReference>
<dbReference type="SMART" id="SM00606">
    <property type="entry name" value="CBD_IV"/>
    <property type="match status" value="1"/>
</dbReference>
<organism evidence="5 6">
    <name type="scientific">Glycomyces harbinensis</name>
    <dbReference type="NCBI Taxonomy" id="58114"/>
    <lineage>
        <taxon>Bacteria</taxon>
        <taxon>Bacillati</taxon>
        <taxon>Actinomycetota</taxon>
        <taxon>Actinomycetes</taxon>
        <taxon>Glycomycetales</taxon>
        <taxon>Glycomycetaceae</taxon>
        <taxon>Glycomyces</taxon>
    </lineage>
</organism>
<dbReference type="Pfam" id="PF07995">
    <property type="entry name" value="GSDH"/>
    <property type="match status" value="1"/>
</dbReference>
<dbReference type="InterPro" id="IPR029062">
    <property type="entry name" value="Class_I_gatase-like"/>
</dbReference>
<dbReference type="SMART" id="SM00458">
    <property type="entry name" value="RICIN"/>
    <property type="match status" value="1"/>
</dbReference>
<dbReference type="Gene3D" id="3.40.50.880">
    <property type="match status" value="1"/>
</dbReference>
<dbReference type="Pfam" id="PF18911">
    <property type="entry name" value="PKD_4"/>
    <property type="match status" value="1"/>
</dbReference>
<name>A0A1G6WWQ8_9ACTN</name>
<evidence type="ECO:0000256" key="1">
    <source>
        <dbReference type="ARBA" id="ARBA00022729"/>
    </source>
</evidence>
<feature type="chain" id="PRO_5011758210" evidence="2">
    <location>
        <begin position="33"/>
        <end position="1184"/>
    </location>
</feature>
<dbReference type="STRING" id="58114.SAMN05216270_106220"/>
<protein>
    <submittedName>
        <fullName evidence="5">Glucose/arabinose dehydrogenase, beta-propeller fold</fullName>
    </submittedName>
</protein>
<dbReference type="CDD" id="cd04084">
    <property type="entry name" value="CBM6_xylanase-like"/>
    <property type="match status" value="1"/>
</dbReference>
<reference evidence="6" key="1">
    <citation type="submission" date="2016-10" db="EMBL/GenBank/DDBJ databases">
        <authorList>
            <person name="Varghese N."/>
            <person name="Submissions S."/>
        </authorList>
    </citation>
    <scope>NUCLEOTIDE SEQUENCE [LARGE SCALE GENOMIC DNA]</scope>
    <source>
        <strain evidence="6">CGMCC 4.3516</strain>
    </source>
</reference>
<dbReference type="AlphaFoldDB" id="A0A1G6WWQ8"/>
<dbReference type="InterPro" id="IPR006584">
    <property type="entry name" value="Cellulose-bd_IV"/>
</dbReference>
<proteinExistence type="predicted"/>
<evidence type="ECO:0000256" key="2">
    <source>
        <dbReference type="SAM" id="SignalP"/>
    </source>
</evidence>
<dbReference type="Gene3D" id="2.120.10.30">
    <property type="entry name" value="TolB, C-terminal domain"/>
    <property type="match status" value="1"/>
</dbReference>
<keyword evidence="1 2" id="KW-0732">Signal</keyword>
<dbReference type="PROSITE" id="PS50093">
    <property type="entry name" value="PKD"/>
    <property type="match status" value="1"/>
</dbReference>
<dbReference type="PANTHER" id="PTHR40469">
    <property type="entry name" value="SECRETED GLYCOSYL HYDROLASE"/>
    <property type="match status" value="1"/>
</dbReference>
<accession>A0A1G6WWQ8</accession>
<evidence type="ECO:0000313" key="6">
    <source>
        <dbReference type="Proteomes" id="UP000198949"/>
    </source>
</evidence>
<dbReference type="SUPFAM" id="SSF50952">
    <property type="entry name" value="Soluble quinoprotein glucose dehydrogenase"/>
    <property type="match status" value="1"/>
</dbReference>
<feature type="domain" description="PKD" evidence="3">
    <location>
        <begin position="707"/>
        <end position="788"/>
    </location>
</feature>
<dbReference type="Proteomes" id="UP000198949">
    <property type="component" value="Unassembled WGS sequence"/>
</dbReference>
<dbReference type="GO" id="GO:0005975">
    <property type="term" value="P:carbohydrate metabolic process"/>
    <property type="evidence" value="ECO:0007669"/>
    <property type="project" value="UniProtKB-ARBA"/>
</dbReference>
<dbReference type="Pfam" id="PF00652">
    <property type="entry name" value="Ricin_B_lectin"/>
    <property type="match status" value="1"/>
</dbReference>
<dbReference type="InterPro" id="IPR035992">
    <property type="entry name" value="Ricin_B-like_lectins"/>
</dbReference>
<evidence type="ECO:0000259" key="3">
    <source>
        <dbReference type="PROSITE" id="PS50093"/>
    </source>
</evidence>
<dbReference type="GO" id="GO:0030246">
    <property type="term" value="F:carbohydrate binding"/>
    <property type="evidence" value="ECO:0007669"/>
    <property type="project" value="InterPro"/>
</dbReference>
<gene>
    <name evidence="5" type="ORF">SAMN05216270_106220</name>
</gene>
<dbReference type="InterPro" id="IPR035986">
    <property type="entry name" value="PKD_dom_sf"/>
</dbReference>
<evidence type="ECO:0000259" key="4">
    <source>
        <dbReference type="PROSITE" id="PS51175"/>
    </source>
</evidence>
<dbReference type="SUPFAM" id="SSF50370">
    <property type="entry name" value="Ricin B-like lectins"/>
    <property type="match status" value="1"/>
</dbReference>
<dbReference type="PROSITE" id="PS50231">
    <property type="entry name" value="RICIN_B_LECTIN"/>
    <property type="match status" value="1"/>
</dbReference>
<feature type="domain" description="CBM6" evidence="4">
    <location>
        <begin position="901"/>
        <end position="1043"/>
    </location>
</feature>
<dbReference type="Pfam" id="PF06283">
    <property type="entry name" value="ThuA"/>
    <property type="match status" value="1"/>
</dbReference>
<dbReference type="RefSeq" id="WP_091034697.1">
    <property type="nucleotide sequence ID" value="NZ_FNAD01000006.1"/>
</dbReference>
<dbReference type="Gene3D" id="2.80.10.50">
    <property type="match status" value="2"/>
</dbReference>
<dbReference type="InterPro" id="IPR008979">
    <property type="entry name" value="Galactose-bd-like_sf"/>
</dbReference>
<dbReference type="InterPro" id="IPR011041">
    <property type="entry name" value="Quinoprot_gluc/sorb_DH_b-prop"/>
</dbReference>
<dbReference type="InterPro" id="IPR005084">
    <property type="entry name" value="CBM6"/>
</dbReference>
<dbReference type="OrthoDB" id="8217716at2"/>
<dbReference type="Gene3D" id="2.60.120.260">
    <property type="entry name" value="Galactose-binding domain-like"/>
    <property type="match status" value="1"/>
</dbReference>
<dbReference type="SUPFAM" id="SSF49785">
    <property type="entry name" value="Galactose-binding domain-like"/>
    <property type="match status" value="1"/>
</dbReference>
<dbReference type="Gene3D" id="2.60.40.10">
    <property type="entry name" value="Immunoglobulins"/>
    <property type="match status" value="1"/>
</dbReference>
<dbReference type="Pfam" id="PF03422">
    <property type="entry name" value="CBM_6"/>
    <property type="match status" value="1"/>
</dbReference>
<sequence>MNHSRPGRRVATGAFTAALAASLLTNAAPASAFEEEASPQQAPFTALVYSETAGFRHDSIPDGIAAIEDLAAENGFEVDTTEDSGQFTDDNLAQYDAVIWLNTTGNVLDDAQQGAFERYIEAGGGYVGVHAASDTEHDWAWYGDLVGAYFKDHPAPQDAIVKVEDPAHPSTAHLDPLWERFDEWYNFQANPRGDVHVLASLDEASYDPGSGAMGPEHPIAWCQDFEGGRSWYTGLGHTAESYSDPAFLQHLLGGIRSAAGDAAADCGASQADGFEKVPLDESTLNPMKLDIAEDGRVFYIDRGGDLRIIRPDGSTATAGHVDVYTGQEFGMLGLALDPDFASNGRLYLYYSPAGSRPIDRLSRFTMNGDTLDLGSQTTLLEVGTQRTECCHAGGALAFGPEGDLYIAIGDNTNPFASDGFAPIDERPGRQFWDSQRTSANSNVLNGKVLRIHPEDDGTYSIPTGNLFAPGTPDTRPEIYAMGFRNPFTIGTDPETGRLLVADYGPDAGAADPNRGPDGRVEWNIVDEPGFYGWPYCVGANTPYVDRDFATGQSKGEFDCGDPVNDSPNNTGITELPPAIGAELWMGKTASGVPEIGGSGAPTASGVYRFDAGADPARRWPSYWDGKAILGDWNDGRLFSVQPDDAVGDVVDVGRILPDMRFIRIHDLKWGPDGALYVIDWGTGFGGGNTDSGIYRIDYTRGGGTRDPVAQIGADRTSGPIPLSVQFSSEGSGDPEGEPLTYAWDFDGDGATDATGTEASHTYTEAGTYLAALTVTTEDGRIAVADIEIVAGNTAPTITIDAPVDGGMFDWGDDIPYRVTVTDPEDGEIDCQNVVTQPALGHDEHAHGYEQYYGCEGVFPLPGDEGHIGANIFGVVTVTYTDQGGPGGAEPLTSQEVIVLHTKHKEAEYFTDTGRIPDGAGADDPGVGLETTTDTGGGQNLGWATDGDWFGFEPMNLTGIDAVDFRVSSGTAGGIIEVRVDDPEGPLVGTAAVPATGGWQTWTTATAQLENVPADGTALYFVVRRPSGSASTDYLLNVNWMEFQGEGIAGGTAAQSGQLTSTSAAKCLDVPGQSTADGTRLQIWDCHGGSNQTWTHAADGELTVYAGGSQRCLGAEGGGTANGARAVIRNCDGGAGQRWDRNADGTFTDVQSGRCLDVNGAGTANGTAVILWTCNGGSNQRWTLG</sequence>
<keyword evidence="6" id="KW-1185">Reference proteome</keyword>
<dbReference type="PANTHER" id="PTHR40469:SF2">
    <property type="entry name" value="GALACTOSE-BINDING DOMAIN-LIKE SUPERFAMILY PROTEIN"/>
    <property type="match status" value="1"/>
</dbReference>
<dbReference type="PROSITE" id="PS51175">
    <property type="entry name" value="CBM6"/>
    <property type="match status" value="1"/>
</dbReference>
<dbReference type="InterPro" id="IPR022409">
    <property type="entry name" value="PKD/Chitinase_dom"/>
</dbReference>
<dbReference type="SMART" id="SM00089">
    <property type="entry name" value="PKD"/>
    <property type="match status" value="1"/>
</dbReference>
<dbReference type="InterPro" id="IPR029010">
    <property type="entry name" value="ThuA-like"/>
</dbReference>
<dbReference type="CDD" id="cd23418">
    <property type="entry name" value="beta-trefoil_Ricin_XLN-like"/>
    <property type="match status" value="1"/>
</dbReference>
<dbReference type="EMBL" id="FNAD01000006">
    <property type="protein sequence ID" value="SDD69627.1"/>
    <property type="molecule type" value="Genomic_DNA"/>
</dbReference>
<dbReference type="InterPro" id="IPR012938">
    <property type="entry name" value="Glc/Sorbosone_DH"/>
</dbReference>
<dbReference type="InterPro" id="IPR011042">
    <property type="entry name" value="6-blade_b-propeller_TolB-like"/>
</dbReference>
<evidence type="ECO:0000313" key="5">
    <source>
        <dbReference type="EMBL" id="SDD69627.1"/>
    </source>
</evidence>
<dbReference type="InterPro" id="IPR000601">
    <property type="entry name" value="PKD_dom"/>
</dbReference>
<feature type="signal peptide" evidence="2">
    <location>
        <begin position="1"/>
        <end position="32"/>
    </location>
</feature>
<dbReference type="CDD" id="cd00146">
    <property type="entry name" value="PKD"/>
    <property type="match status" value="1"/>
</dbReference>
<dbReference type="SUPFAM" id="SSF52317">
    <property type="entry name" value="Class I glutamine amidotransferase-like"/>
    <property type="match status" value="1"/>
</dbReference>
<dbReference type="InterPro" id="IPR000772">
    <property type="entry name" value="Ricin_B_lectin"/>
</dbReference>
<dbReference type="InterPro" id="IPR013783">
    <property type="entry name" value="Ig-like_fold"/>
</dbReference>